<evidence type="ECO:0000313" key="4">
    <source>
        <dbReference type="EMBL" id="SEL13530.1"/>
    </source>
</evidence>
<dbReference type="EMBL" id="FOAD01000003">
    <property type="protein sequence ID" value="SEL13530.1"/>
    <property type="molecule type" value="Genomic_DNA"/>
</dbReference>
<feature type="transmembrane region" description="Helical" evidence="2">
    <location>
        <begin position="31"/>
        <end position="48"/>
    </location>
</feature>
<dbReference type="OrthoDB" id="313155at2157"/>
<keyword evidence="2" id="KW-0812">Transmembrane</keyword>
<dbReference type="Pfam" id="PF01882">
    <property type="entry name" value="DUF58"/>
    <property type="match status" value="1"/>
</dbReference>
<dbReference type="RefSeq" id="WP_074793125.1">
    <property type="nucleotide sequence ID" value="NZ_FOAD01000003.1"/>
</dbReference>
<keyword evidence="2" id="KW-1133">Transmembrane helix</keyword>
<proteinExistence type="predicted"/>
<protein>
    <recommendedName>
        <fullName evidence="3">DUF58 domain-containing protein</fullName>
    </recommendedName>
</protein>
<dbReference type="PANTHER" id="PTHR34351:SF1">
    <property type="entry name" value="SLR1927 PROTEIN"/>
    <property type="match status" value="1"/>
</dbReference>
<accession>A0A1H7MQG3</accession>
<dbReference type="AlphaFoldDB" id="A0A1H7MQG3"/>
<evidence type="ECO:0000313" key="5">
    <source>
        <dbReference type="Proteomes" id="UP000183894"/>
    </source>
</evidence>
<evidence type="ECO:0000259" key="3">
    <source>
        <dbReference type="Pfam" id="PF01882"/>
    </source>
</evidence>
<gene>
    <name evidence="4" type="ORF">SAMN04488691_10357</name>
</gene>
<organism evidence="4 5">
    <name type="scientific">Haloferax larsenii</name>
    <dbReference type="NCBI Taxonomy" id="302484"/>
    <lineage>
        <taxon>Archaea</taxon>
        <taxon>Methanobacteriati</taxon>
        <taxon>Methanobacteriota</taxon>
        <taxon>Stenosarchaea group</taxon>
        <taxon>Halobacteria</taxon>
        <taxon>Halobacteriales</taxon>
        <taxon>Haloferacaceae</taxon>
        <taxon>Haloferax</taxon>
    </lineage>
</organism>
<evidence type="ECO:0000256" key="2">
    <source>
        <dbReference type="SAM" id="Phobius"/>
    </source>
</evidence>
<dbReference type="Proteomes" id="UP000183894">
    <property type="component" value="Unassembled WGS sequence"/>
</dbReference>
<dbReference type="InterPro" id="IPR002881">
    <property type="entry name" value="DUF58"/>
</dbReference>
<reference evidence="4 5" key="1">
    <citation type="submission" date="2016-10" db="EMBL/GenBank/DDBJ databases">
        <authorList>
            <person name="de Groot N.N."/>
        </authorList>
    </citation>
    <scope>NUCLEOTIDE SEQUENCE [LARGE SCALE GENOMIC DNA]</scope>
    <source>
        <strain evidence="4 5">CDM_5</strain>
    </source>
</reference>
<sequence>MRPTLRGWAALVVVALGVGNAIAFGPRALDAVVVPVVVALAVGAVQVWRISPPRAVRSSPEDGFPGETHTVTLDIESNRPFPATTTDALSDGLDGDSKTQSLVGDGTISYDVTYQSRGLATIGPASLVATDVLGFFTRTFTVGGTTEILVYPRLRSLSATARRDLSLLSHFGASDERGEFDRLRPYVPGDSLRDVHWKSTARSGDLVVKAFADHADPDAVAVSVGSIEGRVDDVAEATASLCWSLLDAGVPIHLTSPGGTIDAAPGDQRHVLAHLAQMDAGSVPDENAGVVVRGDVGQTHIAFGGHETTFERLSADPSASDEMLSSLQLDDDARREATA</sequence>
<dbReference type="PANTHER" id="PTHR34351">
    <property type="entry name" value="SLR1927 PROTEIN-RELATED"/>
    <property type="match status" value="1"/>
</dbReference>
<evidence type="ECO:0000256" key="1">
    <source>
        <dbReference type="SAM" id="MobiDB-lite"/>
    </source>
</evidence>
<feature type="region of interest" description="Disordered" evidence="1">
    <location>
        <begin position="319"/>
        <end position="339"/>
    </location>
</feature>
<keyword evidence="2" id="KW-0472">Membrane</keyword>
<name>A0A1H7MQG3_HALLR</name>
<feature type="domain" description="DUF58" evidence="3">
    <location>
        <begin position="183"/>
        <end position="218"/>
    </location>
</feature>